<evidence type="ECO:0000313" key="4">
    <source>
        <dbReference type="EMBL" id="KIT16565.1"/>
    </source>
</evidence>
<comment type="caution">
    <text evidence="4">The sequence shown here is derived from an EMBL/GenBank/DDBJ whole genome shotgun (WGS) entry which is preliminary data.</text>
</comment>
<dbReference type="RefSeq" id="WP_043918495.1">
    <property type="nucleotide sequence ID" value="NZ_FZPF01000017.1"/>
</dbReference>
<dbReference type="InterPro" id="IPR050680">
    <property type="entry name" value="YpeA/RimI_acetyltransf"/>
</dbReference>
<feature type="domain" description="N-acetyltransferase" evidence="3">
    <location>
        <begin position="12"/>
        <end position="203"/>
    </location>
</feature>
<evidence type="ECO:0000313" key="5">
    <source>
        <dbReference type="Proteomes" id="UP000032232"/>
    </source>
</evidence>
<gene>
    <name evidence="4" type="primary">ypeA</name>
    <name evidence="4" type="ORF">jaqu_16600</name>
</gene>
<organism evidence="4 5">
    <name type="scientific">Jannaschia aquimarina</name>
    <dbReference type="NCBI Taxonomy" id="935700"/>
    <lineage>
        <taxon>Bacteria</taxon>
        <taxon>Pseudomonadati</taxon>
        <taxon>Pseudomonadota</taxon>
        <taxon>Alphaproteobacteria</taxon>
        <taxon>Rhodobacterales</taxon>
        <taxon>Roseobacteraceae</taxon>
        <taxon>Jannaschia</taxon>
    </lineage>
</organism>
<dbReference type="STRING" id="935700.jaqu_16600"/>
<dbReference type="CDD" id="cd04301">
    <property type="entry name" value="NAT_SF"/>
    <property type="match status" value="1"/>
</dbReference>
<proteinExistence type="predicted"/>
<dbReference type="PANTHER" id="PTHR43420:SF47">
    <property type="entry name" value="N-ACETYLTRANSFERASE DOMAIN-CONTAINING PROTEIN"/>
    <property type="match status" value="1"/>
</dbReference>
<dbReference type="Pfam" id="PF00583">
    <property type="entry name" value="Acetyltransf_1"/>
    <property type="match status" value="1"/>
</dbReference>
<dbReference type="PATRIC" id="fig|935700.4.peg.1722"/>
<keyword evidence="1 4" id="KW-0808">Transferase</keyword>
<dbReference type="PANTHER" id="PTHR43420">
    <property type="entry name" value="ACETYLTRANSFERASE"/>
    <property type="match status" value="1"/>
</dbReference>
<accession>A0A0D1ELB4</accession>
<dbReference type="InterPro" id="IPR016181">
    <property type="entry name" value="Acyl_CoA_acyltransferase"/>
</dbReference>
<protein>
    <submittedName>
        <fullName evidence="4">YpeA protein</fullName>
        <ecNumber evidence="4">2.3.1.-</ecNumber>
    </submittedName>
</protein>
<dbReference type="Gene3D" id="3.40.630.30">
    <property type="match status" value="1"/>
</dbReference>
<evidence type="ECO:0000259" key="3">
    <source>
        <dbReference type="PROSITE" id="PS51186"/>
    </source>
</evidence>
<dbReference type="AlphaFoldDB" id="A0A0D1ELB4"/>
<keyword evidence="5" id="KW-1185">Reference proteome</keyword>
<evidence type="ECO:0000256" key="1">
    <source>
        <dbReference type="ARBA" id="ARBA00022679"/>
    </source>
</evidence>
<dbReference type="PROSITE" id="PS51186">
    <property type="entry name" value="GNAT"/>
    <property type="match status" value="1"/>
</dbReference>
<dbReference type="SUPFAM" id="SSF55729">
    <property type="entry name" value="Acyl-CoA N-acyltransferases (Nat)"/>
    <property type="match status" value="1"/>
</dbReference>
<dbReference type="OrthoDB" id="273614at2"/>
<dbReference type="Proteomes" id="UP000032232">
    <property type="component" value="Unassembled WGS sequence"/>
</dbReference>
<reference evidence="4 5" key="1">
    <citation type="submission" date="2015-02" db="EMBL/GenBank/DDBJ databases">
        <title>Genome Sequence of Jannaschia aquimarina DSM28248, a member of the Roseobacter clade.</title>
        <authorList>
            <person name="Voget S."/>
            <person name="Daniel R."/>
        </authorList>
    </citation>
    <scope>NUCLEOTIDE SEQUENCE [LARGE SCALE GENOMIC DNA]</scope>
    <source>
        <strain evidence="4 5">GSW-M26</strain>
    </source>
</reference>
<evidence type="ECO:0000256" key="2">
    <source>
        <dbReference type="ARBA" id="ARBA00023315"/>
    </source>
</evidence>
<dbReference type="EMBL" id="JYFE01000031">
    <property type="protein sequence ID" value="KIT16565.1"/>
    <property type="molecule type" value="Genomic_DNA"/>
</dbReference>
<dbReference type="InterPro" id="IPR000182">
    <property type="entry name" value="GNAT_dom"/>
</dbReference>
<sequence length="204" mass="21776">MSDTEHPTHDIDILQGLRPADRMLAAQGYWDAFARKLRYPLGPECKATAFIGRVLDPGHAISAIARDGTFLGVAGFKTPDGAFVGGGLRDLAAVYGWVGACWRGIAVSALERPCESGVLLMDGIFVMPEARGRGVGTALLAAIERRAAEAGLARIRLDVIDTNPRARALYEREGFKQVATTSLGPLAPVFGFSHAAQMSKAVRQ</sequence>
<name>A0A0D1ELB4_9RHOB</name>
<keyword evidence="2 4" id="KW-0012">Acyltransferase</keyword>
<dbReference type="GO" id="GO:0016747">
    <property type="term" value="F:acyltransferase activity, transferring groups other than amino-acyl groups"/>
    <property type="evidence" value="ECO:0007669"/>
    <property type="project" value="InterPro"/>
</dbReference>
<dbReference type="EC" id="2.3.1.-" evidence="4"/>